<dbReference type="GO" id="GO:0046872">
    <property type="term" value="F:metal ion binding"/>
    <property type="evidence" value="ECO:0007669"/>
    <property type="project" value="UniProtKB-KW"/>
</dbReference>
<protein>
    <recommendedName>
        <fullName evidence="3">FAD:protein FMN transferase</fullName>
        <ecNumber evidence="2">2.7.1.180</ecNumber>
    </recommendedName>
    <alternativeName>
        <fullName evidence="9">Flavin transferase</fullName>
    </alternativeName>
</protein>
<dbReference type="Proteomes" id="UP000624703">
    <property type="component" value="Unassembled WGS sequence"/>
</dbReference>
<evidence type="ECO:0000256" key="3">
    <source>
        <dbReference type="ARBA" id="ARBA00016337"/>
    </source>
</evidence>
<organism evidence="11 12">
    <name type="scientific">Persicirhabdus sediminis</name>
    <dbReference type="NCBI Taxonomy" id="454144"/>
    <lineage>
        <taxon>Bacteria</taxon>
        <taxon>Pseudomonadati</taxon>
        <taxon>Verrucomicrobiota</taxon>
        <taxon>Verrucomicrobiia</taxon>
        <taxon>Verrucomicrobiales</taxon>
        <taxon>Verrucomicrobiaceae</taxon>
        <taxon>Persicirhabdus</taxon>
    </lineage>
</organism>
<sequence length="281" mass="30912">MQSIDSPIPHFLIRHEAMMTEFSLRILTDDIKLAQSLETECIERIDELERKLSRYHEGGEIYQINRLQAGQTLRLSEECYDCLLLAMEASVDTAGLFDITLGRQIEHLKSELSGDSPAITGQLALSPDQHAIDCLSAGRVLDLGGIGKGFTLDQIRLILQSWEIKGGLLSAGASTHLAFGCASWPINLTGEHHSRTLQLENASLSASGDEVQGGHILHPQLAEVPAQHKRIWSQCELASHADAWSTALFLTPEEMIGDSVKSSQFLQKVYVENQVEITAVS</sequence>
<evidence type="ECO:0000256" key="6">
    <source>
        <dbReference type="ARBA" id="ARBA00022723"/>
    </source>
</evidence>
<evidence type="ECO:0000256" key="2">
    <source>
        <dbReference type="ARBA" id="ARBA00011955"/>
    </source>
</evidence>
<dbReference type="InterPro" id="IPR003374">
    <property type="entry name" value="ApbE-like_sf"/>
</dbReference>
<evidence type="ECO:0000256" key="5">
    <source>
        <dbReference type="ARBA" id="ARBA00022679"/>
    </source>
</evidence>
<evidence type="ECO:0000256" key="8">
    <source>
        <dbReference type="ARBA" id="ARBA00022842"/>
    </source>
</evidence>
<dbReference type="GO" id="GO:0016740">
    <property type="term" value="F:transferase activity"/>
    <property type="evidence" value="ECO:0007669"/>
    <property type="project" value="UniProtKB-KW"/>
</dbReference>
<comment type="caution">
    <text evidence="11">The sequence shown here is derived from an EMBL/GenBank/DDBJ whole genome shotgun (WGS) entry which is preliminary data.</text>
</comment>
<keyword evidence="6" id="KW-0479">Metal-binding</keyword>
<proteinExistence type="predicted"/>
<dbReference type="SUPFAM" id="SSF143631">
    <property type="entry name" value="ApbE-like"/>
    <property type="match status" value="1"/>
</dbReference>
<dbReference type="EMBL" id="JAENIM010000045">
    <property type="protein sequence ID" value="MBK1792439.1"/>
    <property type="molecule type" value="Genomic_DNA"/>
</dbReference>
<evidence type="ECO:0000256" key="9">
    <source>
        <dbReference type="ARBA" id="ARBA00031306"/>
    </source>
</evidence>
<dbReference type="AlphaFoldDB" id="A0A8J7MI65"/>
<dbReference type="PANTHER" id="PTHR30040:SF2">
    <property type="entry name" value="FAD:PROTEIN FMN TRANSFERASE"/>
    <property type="match status" value="1"/>
</dbReference>
<keyword evidence="7" id="KW-0274">FAD</keyword>
<comment type="catalytic activity">
    <reaction evidence="10">
        <text>L-threonyl-[protein] + FAD = FMN-L-threonyl-[protein] + AMP + H(+)</text>
        <dbReference type="Rhea" id="RHEA:36847"/>
        <dbReference type="Rhea" id="RHEA-COMP:11060"/>
        <dbReference type="Rhea" id="RHEA-COMP:11061"/>
        <dbReference type="ChEBI" id="CHEBI:15378"/>
        <dbReference type="ChEBI" id="CHEBI:30013"/>
        <dbReference type="ChEBI" id="CHEBI:57692"/>
        <dbReference type="ChEBI" id="CHEBI:74257"/>
        <dbReference type="ChEBI" id="CHEBI:456215"/>
        <dbReference type="EC" id="2.7.1.180"/>
    </reaction>
</comment>
<keyword evidence="4" id="KW-0285">Flavoprotein</keyword>
<evidence type="ECO:0000313" key="12">
    <source>
        <dbReference type="Proteomes" id="UP000624703"/>
    </source>
</evidence>
<evidence type="ECO:0000256" key="10">
    <source>
        <dbReference type="ARBA" id="ARBA00048540"/>
    </source>
</evidence>
<dbReference type="Pfam" id="PF02424">
    <property type="entry name" value="ApbE"/>
    <property type="match status" value="1"/>
</dbReference>
<evidence type="ECO:0000256" key="7">
    <source>
        <dbReference type="ARBA" id="ARBA00022827"/>
    </source>
</evidence>
<reference evidence="11" key="1">
    <citation type="submission" date="2021-01" db="EMBL/GenBank/DDBJ databases">
        <title>Modified the classification status of verrucomicrobia.</title>
        <authorList>
            <person name="Feng X."/>
        </authorList>
    </citation>
    <scope>NUCLEOTIDE SEQUENCE</scope>
    <source>
        <strain evidence="11">_KCTC 22039</strain>
    </source>
</reference>
<evidence type="ECO:0000256" key="1">
    <source>
        <dbReference type="ARBA" id="ARBA00001946"/>
    </source>
</evidence>
<dbReference type="InterPro" id="IPR024932">
    <property type="entry name" value="ApbE"/>
</dbReference>
<keyword evidence="5 11" id="KW-0808">Transferase</keyword>
<dbReference type="EC" id="2.7.1.180" evidence="2"/>
<keyword evidence="8" id="KW-0460">Magnesium</keyword>
<evidence type="ECO:0000256" key="4">
    <source>
        <dbReference type="ARBA" id="ARBA00022630"/>
    </source>
</evidence>
<evidence type="ECO:0000313" key="11">
    <source>
        <dbReference type="EMBL" id="MBK1792439.1"/>
    </source>
</evidence>
<dbReference type="RefSeq" id="WP_200312451.1">
    <property type="nucleotide sequence ID" value="NZ_JAENIM010000045.1"/>
</dbReference>
<name>A0A8J7MI65_9BACT</name>
<gene>
    <name evidence="11" type="ORF">JIN82_14845</name>
</gene>
<dbReference type="Gene3D" id="3.10.520.10">
    <property type="entry name" value="ApbE-like domains"/>
    <property type="match status" value="1"/>
</dbReference>
<comment type="cofactor">
    <cofactor evidence="1">
        <name>Mg(2+)</name>
        <dbReference type="ChEBI" id="CHEBI:18420"/>
    </cofactor>
</comment>
<dbReference type="PANTHER" id="PTHR30040">
    <property type="entry name" value="THIAMINE BIOSYNTHESIS LIPOPROTEIN APBE"/>
    <property type="match status" value="1"/>
</dbReference>
<accession>A0A8J7MI65</accession>
<keyword evidence="12" id="KW-1185">Reference proteome</keyword>